<dbReference type="RefSeq" id="WP_115568213.1">
    <property type="nucleotide sequence ID" value="NZ_QRGR01000041.1"/>
</dbReference>
<dbReference type="SMART" id="SM00044">
    <property type="entry name" value="CYCc"/>
    <property type="match status" value="1"/>
</dbReference>
<dbReference type="InterPro" id="IPR029787">
    <property type="entry name" value="Nucleotide_cyclase"/>
</dbReference>
<dbReference type="PROSITE" id="PS50125">
    <property type="entry name" value="GUANYLATE_CYCLASE_2"/>
    <property type="match status" value="1"/>
</dbReference>
<evidence type="ECO:0000259" key="1">
    <source>
        <dbReference type="PROSITE" id="PS50125"/>
    </source>
</evidence>
<dbReference type="InterPro" id="IPR011990">
    <property type="entry name" value="TPR-like_helical_dom_sf"/>
</dbReference>
<dbReference type="EMBL" id="QRGR01000041">
    <property type="protein sequence ID" value="RDV11479.1"/>
    <property type="molecule type" value="Genomic_DNA"/>
</dbReference>
<protein>
    <recommendedName>
        <fullName evidence="1">Guanylate cyclase domain-containing protein</fullName>
    </recommendedName>
</protein>
<dbReference type="AlphaFoldDB" id="A0A3D8L214"/>
<name>A0A3D8L214_9BACT</name>
<dbReference type="Gene3D" id="1.25.40.10">
    <property type="entry name" value="Tetratricopeptide repeat domain"/>
    <property type="match status" value="1"/>
</dbReference>
<dbReference type="InterPro" id="IPR019734">
    <property type="entry name" value="TPR_rpt"/>
</dbReference>
<feature type="domain" description="Guanylate cyclase" evidence="1">
    <location>
        <begin position="9"/>
        <end position="116"/>
    </location>
</feature>
<dbReference type="SMART" id="SM00028">
    <property type="entry name" value="TPR"/>
    <property type="match status" value="4"/>
</dbReference>
<organism evidence="2 3">
    <name type="scientific">Pontibacter diazotrophicus</name>
    <dbReference type="NCBI Taxonomy" id="1400979"/>
    <lineage>
        <taxon>Bacteria</taxon>
        <taxon>Pseudomonadati</taxon>
        <taxon>Bacteroidota</taxon>
        <taxon>Cytophagia</taxon>
        <taxon>Cytophagales</taxon>
        <taxon>Hymenobacteraceae</taxon>
        <taxon>Pontibacter</taxon>
    </lineage>
</organism>
<dbReference type="InterPro" id="IPR001054">
    <property type="entry name" value="A/G_cyclase"/>
</dbReference>
<dbReference type="Pfam" id="PF00211">
    <property type="entry name" value="Guanylate_cyc"/>
    <property type="match status" value="1"/>
</dbReference>
<dbReference type="InterPro" id="IPR050697">
    <property type="entry name" value="Adenylyl/Guanylyl_Cyclase_3/4"/>
</dbReference>
<dbReference type="CDD" id="cd07302">
    <property type="entry name" value="CHD"/>
    <property type="match status" value="1"/>
</dbReference>
<reference evidence="3" key="1">
    <citation type="submission" date="2018-08" db="EMBL/GenBank/DDBJ databases">
        <authorList>
            <person name="Liu Z.-W."/>
            <person name="Du Z.-J."/>
        </authorList>
    </citation>
    <scope>NUCLEOTIDE SEQUENCE [LARGE SCALE GENOMIC DNA]</scope>
    <source>
        <strain evidence="3">H4X</strain>
    </source>
</reference>
<dbReference type="PANTHER" id="PTHR43081:SF19">
    <property type="entry name" value="PH-SENSITIVE ADENYLATE CYCLASE RV1264"/>
    <property type="match status" value="1"/>
</dbReference>
<evidence type="ECO:0000313" key="3">
    <source>
        <dbReference type="Proteomes" id="UP000256708"/>
    </source>
</evidence>
<dbReference type="Gene3D" id="3.30.70.1230">
    <property type="entry name" value="Nucleotide cyclase"/>
    <property type="match status" value="1"/>
</dbReference>
<keyword evidence="3" id="KW-1185">Reference proteome</keyword>
<dbReference type="Proteomes" id="UP000256708">
    <property type="component" value="Unassembled WGS sequence"/>
</dbReference>
<dbReference type="GO" id="GO:0035556">
    <property type="term" value="P:intracellular signal transduction"/>
    <property type="evidence" value="ECO:0007669"/>
    <property type="project" value="InterPro"/>
</dbReference>
<accession>A0A3D8L214</accession>
<dbReference type="SUPFAM" id="SSF55073">
    <property type="entry name" value="Nucleotide cyclase"/>
    <property type="match status" value="1"/>
</dbReference>
<gene>
    <name evidence="2" type="ORF">DXT99_24400</name>
</gene>
<dbReference type="OrthoDB" id="9779074at2"/>
<dbReference type="GO" id="GO:0006171">
    <property type="term" value="P:cAMP biosynthetic process"/>
    <property type="evidence" value="ECO:0007669"/>
    <property type="project" value="TreeGrafter"/>
</dbReference>
<dbReference type="Gene3D" id="3.40.50.10070">
    <property type="entry name" value="TolB, N-terminal domain"/>
    <property type="match status" value="1"/>
</dbReference>
<proteinExistence type="predicted"/>
<dbReference type="GO" id="GO:0004016">
    <property type="term" value="F:adenylate cyclase activity"/>
    <property type="evidence" value="ECO:0007669"/>
    <property type="project" value="UniProtKB-ARBA"/>
</dbReference>
<evidence type="ECO:0000313" key="2">
    <source>
        <dbReference type="EMBL" id="RDV11479.1"/>
    </source>
</evidence>
<sequence>MSKSRQLAAIMFTDIVGYTALMGNDEQKAFKILDRNRKLQQPLIQKHGGRLIKELGDGVLVSFSNAADAVLSAIAIQQACAEFPELKLRIGIHLGDVIFEENDVFGDSVNIASRLQTLAPEGGILISEQVYKNVANNKEVVTRLVGDEVLKNVKERVRVYEVNPNSRQEDPKWLMHRTKKVAPPKSIAVLPFVNMSNDPEQDYFSDGIAEEITNSLAHLKDLQVAGRTSSSQYKGAKVDLREVGERLGVTTVLEGSVRKQGNRLRITAQLINAADGFHLWSDKYDRNMDDIFAIQDEIALAITAQLKVTLFENDLELVTKSPTLNAEAYELYLKGMFHINRRGSSILIGLEYFKQAIAIDPEYSLAYTGYADALVLGAFYGFFPGTEVMQKVKQATNTAIRLDDSRCESYCTLASYYVVLEWNWAEAEINFVKSIERNPRFAQTRALYGMSYLAFLRGRFQQAEKQGRLAVKLAPLSAIVYADLSWTLYIEQKFEEALTVAQAGIELDNNSFLSHRIAGLAYWALKRHEEAINAFNYLIKISNRHQHVVSCLIWVHCSIGNKEEAEALMHELETKAKTEYIAGTHLSLSAAWLGDLEKALLFLEKAYQDHDPIIVILKKDPTVPALLRNDARFRSLIDSIGIPPEKMSNTLT</sequence>
<dbReference type="PANTHER" id="PTHR43081">
    <property type="entry name" value="ADENYLATE CYCLASE, TERMINAL-DIFFERENTIATION SPECIFIC-RELATED"/>
    <property type="match status" value="1"/>
</dbReference>
<comment type="caution">
    <text evidence="2">The sequence shown here is derived from an EMBL/GenBank/DDBJ whole genome shotgun (WGS) entry which is preliminary data.</text>
</comment>
<dbReference type="SUPFAM" id="SSF48452">
    <property type="entry name" value="TPR-like"/>
    <property type="match status" value="2"/>
</dbReference>